<dbReference type="EMBL" id="JAYJJR010000003">
    <property type="protein sequence ID" value="MEB3020922.1"/>
    <property type="molecule type" value="Genomic_DNA"/>
</dbReference>
<dbReference type="PIRSF" id="PIRSF021697">
    <property type="entry name" value="UCP021697"/>
    <property type="match status" value="1"/>
</dbReference>
<dbReference type="PANTHER" id="PTHR36115:SF6">
    <property type="entry name" value="PROLINE-RICH ANTIGEN HOMOLOG"/>
    <property type="match status" value="1"/>
</dbReference>
<evidence type="ECO:0000256" key="1">
    <source>
        <dbReference type="ARBA" id="ARBA00004651"/>
    </source>
</evidence>
<name>A0ABU5XGJ3_9MYCO</name>
<feature type="region of interest" description="Disordered" evidence="6">
    <location>
        <begin position="1"/>
        <end position="29"/>
    </location>
</feature>
<evidence type="ECO:0000313" key="10">
    <source>
        <dbReference type="Proteomes" id="UP001299596"/>
    </source>
</evidence>
<keyword evidence="10" id="KW-1185">Reference proteome</keyword>
<organism evidence="9 10">
    <name type="scientific">[Mycobacterium] crassicus</name>
    <dbReference type="NCBI Taxonomy" id="2872309"/>
    <lineage>
        <taxon>Bacteria</taxon>
        <taxon>Bacillati</taxon>
        <taxon>Actinomycetota</taxon>
        <taxon>Actinomycetes</taxon>
        <taxon>Mycobacteriales</taxon>
        <taxon>Mycobacteriaceae</taxon>
        <taxon>Mycolicibacter</taxon>
    </lineage>
</organism>
<evidence type="ECO:0000256" key="6">
    <source>
        <dbReference type="SAM" id="MobiDB-lite"/>
    </source>
</evidence>
<feature type="transmembrane region" description="Helical" evidence="7">
    <location>
        <begin position="45"/>
        <end position="66"/>
    </location>
</feature>
<evidence type="ECO:0000259" key="8">
    <source>
        <dbReference type="Pfam" id="PF06271"/>
    </source>
</evidence>
<feature type="transmembrane region" description="Helical" evidence="7">
    <location>
        <begin position="72"/>
        <end position="93"/>
    </location>
</feature>
<feature type="domain" description="RDD" evidence="8">
    <location>
        <begin position="38"/>
        <end position="130"/>
    </location>
</feature>
<evidence type="ECO:0000256" key="5">
    <source>
        <dbReference type="ARBA" id="ARBA00023136"/>
    </source>
</evidence>
<keyword evidence="3 7" id="KW-0812">Transmembrane</keyword>
<evidence type="ECO:0000256" key="3">
    <source>
        <dbReference type="ARBA" id="ARBA00022692"/>
    </source>
</evidence>
<dbReference type="Proteomes" id="UP001299596">
    <property type="component" value="Unassembled WGS sequence"/>
</dbReference>
<accession>A0ABU5XGJ3</accession>
<dbReference type="Pfam" id="PF06271">
    <property type="entry name" value="RDD"/>
    <property type="match status" value="1"/>
</dbReference>
<dbReference type="RefSeq" id="WP_225407180.1">
    <property type="nucleotide sequence ID" value="NZ_JAYJJR010000003.1"/>
</dbReference>
<evidence type="ECO:0000313" key="9">
    <source>
        <dbReference type="EMBL" id="MEB3020922.1"/>
    </source>
</evidence>
<protein>
    <submittedName>
        <fullName evidence="9">RDD family protein</fullName>
    </submittedName>
</protein>
<comment type="caution">
    <text evidence="9">The sequence shown here is derived from an EMBL/GenBank/DDBJ whole genome shotgun (WGS) entry which is preliminary data.</text>
</comment>
<comment type="subcellular location">
    <subcellularLocation>
        <location evidence="1">Cell membrane</location>
        <topology evidence="1">Multi-pass membrane protein</topology>
    </subcellularLocation>
</comment>
<gene>
    <name evidence="9" type="ORF">K6T79_07675</name>
</gene>
<keyword evidence="2" id="KW-1003">Cell membrane</keyword>
<keyword evidence="5 7" id="KW-0472">Membrane</keyword>
<evidence type="ECO:0000256" key="2">
    <source>
        <dbReference type="ARBA" id="ARBA00022475"/>
    </source>
</evidence>
<sequence>MSRTFSSWLSGPESAGPHPDDAAPGESLGLPASGPGSLAPMWRRVLALLVDWLVAYGLAGLGAKAGVVTPELLATVVLGVWVVLGAAAVRLFGFTPGQFACGLRVIPVDGSGDGVGVVRAVVRGLLIALVVPALFTDVDGRGLQDRATATAVVRSR</sequence>
<evidence type="ECO:0000256" key="7">
    <source>
        <dbReference type="SAM" id="Phobius"/>
    </source>
</evidence>
<dbReference type="InterPro" id="IPR010432">
    <property type="entry name" value="RDD"/>
</dbReference>
<keyword evidence="4 7" id="KW-1133">Transmembrane helix</keyword>
<reference evidence="9 10" key="1">
    <citation type="submission" date="2023-12" db="EMBL/GenBank/DDBJ databases">
        <title>Description of new species of Mycobacterium terrae complex isolated from sewage at the Sao Paulo Zoological Park Foundation in Brazil.</title>
        <authorList>
            <person name="Romagnoli C.L."/>
            <person name="Conceicao E.C."/>
            <person name="Machado E."/>
            <person name="Barreto L.B.P.F."/>
            <person name="Sharma A."/>
            <person name="Silva N.M."/>
            <person name="Marques L.E."/>
            <person name="Juliana M.A."/>
            <person name="Lourenco M.C.S."/>
            <person name="Digiampietri L.A."/>
            <person name="Suffys P.N."/>
            <person name="Viana-Niero C."/>
        </authorList>
    </citation>
    <scope>NUCLEOTIDE SEQUENCE [LARGE SCALE GENOMIC DNA]</scope>
    <source>
        <strain evidence="9 10">MYC098</strain>
    </source>
</reference>
<dbReference type="PANTHER" id="PTHR36115">
    <property type="entry name" value="PROLINE-RICH ANTIGEN HOMOLOG-RELATED"/>
    <property type="match status" value="1"/>
</dbReference>
<dbReference type="InterPro" id="IPR016795">
    <property type="entry name" value="UCP021697"/>
</dbReference>
<evidence type="ECO:0000256" key="4">
    <source>
        <dbReference type="ARBA" id="ARBA00022989"/>
    </source>
</evidence>
<dbReference type="InterPro" id="IPR051791">
    <property type="entry name" value="Pra-immunoreactive"/>
</dbReference>
<proteinExistence type="predicted"/>